<evidence type="ECO:0008006" key="6">
    <source>
        <dbReference type="Google" id="ProtNLM"/>
    </source>
</evidence>
<feature type="signal peptide" evidence="3">
    <location>
        <begin position="1"/>
        <end position="19"/>
    </location>
</feature>
<dbReference type="InterPro" id="IPR012334">
    <property type="entry name" value="Pectin_lyas_fold"/>
</dbReference>
<name>A0A174YUH2_9FIRM</name>
<dbReference type="AlphaFoldDB" id="A0A174YUH2"/>
<evidence type="ECO:0000313" key="5">
    <source>
        <dbReference type="Proteomes" id="UP000095621"/>
    </source>
</evidence>
<feature type="chain" id="PRO_5039361424" description="Ig-like domain-containing protein" evidence="3">
    <location>
        <begin position="20"/>
        <end position="945"/>
    </location>
</feature>
<accession>A0A174YUH2</accession>
<reference evidence="4 5" key="1">
    <citation type="submission" date="2015-09" db="EMBL/GenBank/DDBJ databases">
        <authorList>
            <consortium name="Pathogen Informatics"/>
        </authorList>
    </citation>
    <scope>NUCLEOTIDE SEQUENCE [LARGE SCALE GENOMIC DNA]</scope>
    <source>
        <strain evidence="4 5">2789STDY5834875</strain>
    </source>
</reference>
<feature type="transmembrane region" description="Helical" evidence="2">
    <location>
        <begin position="916"/>
        <end position="935"/>
    </location>
</feature>
<dbReference type="EMBL" id="CZBU01000001">
    <property type="protein sequence ID" value="CUQ75608.1"/>
    <property type="molecule type" value="Genomic_DNA"/>
</dbReference>
<keyword evidence="2" id="KW-0472">Membrane</keyword>
<keyword evidence="3" id="KW-0732">Signal</keyword>
<dbReference type="Proteomes" id="UP000095621">
    <property type="component" value="Unassembled WGS sequence"/>
</dbReference>
<organism evidence="4 5">
    <name type="scientific">Lachnospira eligens</name>
    <dbReference type="NCBI Taxonomy" id="39485"/>
    <lineage>
        <taxon>Bacteria</taxon>
        <taxon>Bacillati</taxon>
        <taxon>Bacillota</taxon>
        <taxon>Clostridia</taxon>
        <taxon>Lachnospirales</taxon>
        <taxon>Lachnospiraceae</taxon>
        <taxon>Lachnospira</taxon>
    </lineage>
</organism>
<dbReference type="SUPFAM" id="SSF51126">
    <property type="entry name" value="Pectin lyase-like"/>
    <property type="match status" value="1"/>
</dbReference>
<evidence type="ECO:0000256" key="2">
    <source>
        <dbReference type="SAM" id="Phobius"/>
    </source>
</evidence>
<proteinExistence type="predicted"/>
<keyword evidence="2" id="KW-0812">Transmembrane</keyword>
<dbReference type="Gene3D" id="2.160.20.10">
    <property type="entry name" value="Single-stranded right-handed beta-helix, Pectin lyase-like"/>
    <property type="match status" value="1"/>
</dbReference>
<feature type="region of interest" description="Disordered" evidence="1">
    <location>
        <begin position="879"/>
        <end position="904"/>
    </location>
</feature>
<evidence type="ECO:0000313" key="4">
    <source>
        <dbReference type="EMBL" id="CUQ75608.1"/>
    </source>
</evidence>
<evidence type="ECO:0000256" key="3">
    <source>
        <dbReference type="SAM" id="SignalP"/>
    </source>
</evidence>
<dbReference type="InterPro" id="IPR011050">
    <property type="entry name" value="Pectin_lyase_fold/virulence"/>
</dbReference>
<dbReference type="RefSeq" id="WP_022098844.1">
    <property type="nucleotide sequence ID" value="NZ_CZBU01000001.1"/>
</dbReference>
<gene>
    <name evidence="4" type="ORF">ERS852490_00610</name>
</gene>
<feature type="compositionally biased region" description="Low complexity" evidence="1">
    <location>
        <begin position="879"/>
        <end position="888"/>
    </location>
</feature>
<evidence type="ECO:0000256" key="1">
    <source>
        <dbReference type="SAM" id="MobiDB-lite"/>
    </source>
</evidence>
<keyword evidence="2" id="KW-1133">Transmembrane helix</keyword>
<sequence length="945" mass="103719">MLRHKKHASAFIAFLMAFALIFTSSGIGSLTFTKADDTQTIYYNGESVTLSEHALYVNQNLASSSGYSYKTLQEAVANAIPGTKDNPTIIYLEPDVYWTDDYTKTEDRDKNDLIGLIIPQAYITLVGMTGNRDDVVIASDRGQNAGANGNFNTIGVGDGFHAKDLTIGNYCNVDLVYERDTTKNHTKRQEAVTQAQAVTKVPSITDMDEWFFENCNIISRLNLFSRDDRPKRSLIKDCHLECTDDSLGTGYITIFENCTFSLFSNTPCGGASFYMQAFLGCEFTTQLSDNKTITLCKNTKPFAFIDCDFKGDMTGMEWKQSNFSDDIRQIVSNNTLNGQPLTISPDYPDLSVTPDGEQMKAFKYNGEYNIYNLLNGVGYDEWDPLNQKDYMPTGTWNIQFDYPGIAKDVVPVLQGNVSDSLQVTPVVLGGNDKTVTWSTEDDTLVIEPQDDGTVIVKGDNSTLDNKKGCLVATVANGMKKVLHFTVTPKIFEAPVLSEKPVLSAPENGMINVTYAFTDNSEAADESIINWYRATDKEGTDKVLVAQTTYVDSDAKPYSSYVLRLDDVNHYIICEVIPKRSNSVEGSSVFTAASELIKSAYVADEQKQSYNVDLEHLAYIEAENDTEENNYEWKNTLEAGNWYGGFYLPAEYREGGEWSDKAYKPVSGELPYTYAQGASGASGTTGLQTTTQGARLVYVDDTARKDMSMTLTLSPHKTGAQGFGSAKQFIDIYFKYDAKTMTGYGLRIARVPSISDPVLSSFAAKSCTFTLMEYKNGVAIPLEDSVISTAFLPGCTIKLDVTGNTFTADVTTTSSQDSASNIMPHEVHLSHVFENEVNSYSGIGFQHTGTSGAGKSGNRVTIHSVSVDYKGVTGEVIDVPDNDINNGNDDINKDTDDREDVPDSSVDVVPTGDSSDMRILIMLMAVSGLAIGMTVAKSKNSLKAFK</sequence>
<protein>
    <recommendedName>
        <fullName evidence="6">Ig-like domain-containing protein</fullName>
    </recommendedName>
</protein>
<dbReference type="OrthoDB" id="9804686at2"/>